<dbReference type="PANTHER" id="PTHR38795">
    <property type="entry name" value="DUF6604 DOMAIN-CONTAINING PROTEIN"/>
    <property type="match status" value="1"/>
</dbReference>
<dbReference type="EMBL" id="KQ947412">
    <property type="protein sequence ID" value="KUJ18632.1"/>
    <property type="molecule type" value="Genomic_DNA"/>
</dbReference>
<accession>A0A194XFT2</accession>
<gene>
    <name evidence="3" type="ORF">LY89DRAFT_667709</name>
</gene>
<dbReference type="KEGG" id="psco:LY89DRAFT_667709"/>
<dbReference type="InterPro" id="IPR046539">
    <property type="entry name" value="DUF6604"/>
</dbReference>
<dbReference type="AlphaFoldDB" id="A0A194XFT2"/>
<reference evidence="3 4" key="1">
    <citation type="submission" date="2015-10" db="EMBL/GenBank/DDBJ databases">
        <title>Full genome of DAOMC 229536 Phialocephala scopiformis, a fungal endophyte of spruce producing the potent anti-insectan compound rugulosin.</title>
        <authorList>
            <consortium name="DOE Joint Genome Institute"/>
            <person name="Walker A.K."/>
            <person name="Frasz S.L."/>
            <person name="Seifert K.A."/>
            <person name="Miller J.D."/>
            <person name="Mondo S.J."/>
            <person name="Labutti K."/>
            <person name="Lipzen A."/>
            <person name="Dockter R."/>
            <person name="Kennedy M."/>
            <person name="Grigoriev I.V."/>
            <person name="Spatafora J.W."/>
        </authorList>
    </citation>
    <scope>NUCLEOTIDE SEQUENCE [LARGE SCALE GENOMIC DNA]</scope>
    <source>
        <strain evidence="3 4">CBS 120377</strain>
    </source>
</reference>
<keyword evidence="4" id="KW-1185">Reference proteome</keyword>
<feature type="domain" description="DUF6604" evidence="2">
    <location>
        <begin position="12"/>
        <end position="208"/>
    </location>
</feature>
<organism evidence="3 4">
    <name type="scientific">Mollisia scopiformis</name>
    <name type="common">Conifer needle endophyte fungus</name>
    <name type="synonym">Phialocephala scopiformis</name>
    <dbReference type="NCBI Taxonomy" id="149040"/>
    <lineage>
        <taxon>Eukaryota</taxon>
        <taxon>Fungi</taxon>
        <taxon>Dikarya</taxon>
        <taxon>Ascomycota</taxon>
        <taxon>Pezizomycotina</taxon>
        <taxon>Leotiomycetes</taxon>
        <taxon>Helotiales</taxon>
        <taxon>Mollisiaceae</taxon>
        <taxon>Mollisia</taxon>
    </lineage>
</organism>
<dbReference type="GeneID" id="28822720"/>
<dbReference type="OrthoDB" id="3563007at2759"/>
<feature type="region of interest" description="Disordered" evidence="1">
    <location>
        <begin position="314"/>
        <end position="341"/>
    </location>
</feature>
<dbReference type="Proteomes" id="UP000070700">
    <property type="component" value="Unassembled WGS sequence"/>
</dbReference>
<dbReference type="Pfam" id="PF20253">
    <property type="entry name" value="DUF6604"/>
    <property type="match status" value="1"/>
</dbReference>
<dbReference type="InParanoid" id="A0A194XFT2"/>
<dbReference type="PANTHER" id="PTHR38795:SF1">
    <property type="entry name" value="DUF6604 DOMAIN-CONTAINING PROTEIN"/>
    <property type="match status" value="1"/>
</dbReference>
<name>A0A194XFT2_MOLSC</name>
<sequence>MLPTNLAASYVRYKTDTNTFVSWLNATAISCGHKTPFVADENEPITITKAKVEPIAATGKLKGKARKEAQAKGEANAKAEKEAKLEAKTKQRQVISTAQVLKQAKIIVASPMKISVPLYIQTLLRQAIQARKRCTQWFTTVVAEDKHSVGDLGKRNQSHEHFIRVLEEAFDILKPCFEMPKITKTRNASVADEMADNINSQFEKIDADADLPLTVFCFYEDIHVLRGIIVETWILVADGKLNYKVAALITNVALELVAKAERELVQQFPSVGGCTYTSITSTIYPVRFFETRSPAKVPSSAEAMKDVEEGLGKVLNTGGDEDSAGNGEGPGTSLDRRPETQESTMTMDDFVLTYIFHSLEKCHTMITFTGNLSPMVMPIMFFYGKEPELIPMGSNTSIEDERLSLIMLDIEINKVPVARRKAMEDARRSDTLDQSKLQECRSEPVHDEITKALDEAREPGELKISQVVAARALLDILDVVGYDRGHEFYEDLLTTASRADARLGITWTTDVENSQSRIEQDDHELLATWGHVDAVNAAVLLSWRVNTVIKRPDLVLYKHIERRESFSEDFDNWSPDVMAYLEELGVEPKKLVPSPDPLFLFRHQPVYSGLESLRMDVELHQIGTNLANDFLSFTTMAHLYNALQLSKKVYSRWPLMDQAIGANISRVFNGSLPTTLKQCATRFLVLLGVPLKYLSPTNRHNPNFLAIVRKQKVSIEALDMSKHLQGYFAGHDSGEKLLFNVRRSQKSEVTKRSDPNHGELLIDLRDRMQESIAALQFDMISLVRSCNALFQTIRSNSKSLAGAPQQELEEIGGGVIPICNHIIVLEILDELQTMQAHKGWTANSTEGIRKKPVFVVASETIEDFLQNGNREAKVEPFDVLASMED</sequence>
<evidence type="ECO:0000313" key="4">
    <source>
        <dbReference type="Proteomes" id="UP000070700"/>
    </source>
</evidence>
<dbReference type="RefSeq" id="XP_018072987.1">
    <property type="nucleotide sequence ID" value="XM_018212994.1"/>
</dbReference>
<evidence type="ECO:0000256" key="1">
    <source>
        <dbReference type="SAM" id="MobiDB-lite"/>
    </source>
</evidence>
<evidence type="ECO:0000259" key="2">
    <source>
        <dbReference type="Pfam" id="PF20253"/>
    </source>
</evidence>
<evidence type="ECO:0000313" key="3">
    <source>
        <dbReference type="EMBL" id="KUJ18632.1"/>
    </source>
</evidence>
<protein>
    <recommendedName>
        <fullName evidence="2">DUF6604 domain-containing protein</fullName>
    </recommendedName>
</protein>
<proteinExistence type="predicted"/>